<name>A0A419N1X0_9GAMM</name>
<evidence type="ECO:0000313" key="1">
    <source>
        <dbReference type="EMBL" id="RJT32041.1"/>
    </source>
</evidence>
<gene>
    <name evidence="1" type="ORF">D6C13_24625</name>
</gene>
<protein>
    <recommendedName>
        <fullName evidence="3">Lipoprotein</fullName>
    </recommendedName>
</protein>
<dbReference type="Proteomes" id="UP000284908">
    <property type="component" value="Unassembled WGS sequence"/>
</dbReference>
<comment type="caution">
    <text evidence="1">The sequence shown here is derived from an EMBL/GenBank/DDBJ whole genome shotgun (WGS) entry which is preliminary data.</text>
</comment>
<organism evidence="1 2">
    <name type="scientific">Rahnella woolbedingensis</name>
    <dbReference type="NCBI Taxonomy" id="1510574"/>
    <lineage>
        <taxon>Bacteria</taxon>
        <taxon>Pseudomonadati</taxon>
        <taxon>Pseudomonadota</taxon>
        <taxon>Gammaproteobacteria</taxon>
        <taxon>Enterobacterales</taxon>
        <taxon>Yersiniaceae</taxon>
        <taxon>Rahnella</taxon>
    </lineage>
</organism>
<keyword evidence="2" id="KW-1185">Reference proteome</keyword>
<sequence length="122" mass="13615">MKKMITFFFILIISGCCSIMEERHVGFSISELPLATVGKKYDLKIITTGYPVIRFRVDNPEVYKKNGLTITALVDDKMHGVIEVVGVPEKAEVISFNVEGSTPGTQCPGARFEKKFNLKTIE</sequence>
<accession>A0A419N1X0</accession>
<proteinExistence type="predicted"/>
<dbReference type="EMBL" id="RAHH01000054">
    <property type="protein sequence ID" value="RJT32041.1"/>
    <property type="molecule type" value="Genomic_DNA"/>
</dbReference>
<dbReference type="AlphaFoldDB" id="A0A419N1X0"/>
<dbReference type="OrthoDB" id="6631580at2"/>
<evidence type="ECO:0000313" key="2">
    <source>
        <dbReference type="Proteomes" id="UP000284908"/>
    </source>
</evidence>
<dbReference type="PROSITE" id="PS51257">
    <property type="entry name" value="PROKAR_LIPOPROTEIN"/>
    <property type="match status" value="1"/>
</dbReference>
<dbReference type="RefSeq" id="WP_120135254.1">
    <property type="nucleotide sequence ID" value="NZ_RAHH01000054.1"/>
</dbReference>
<reference evidence="1 2" key="1">
    <citation type="submission" date="2018-09" db="EMBL/GenBank/DDBJ databases">
        <authorList>
            <person name="Le Fleche-Mateos A."/>
        </authorList>
    </citation>
    <scope>NUCLEOTIDE SEQUENCE [LARGE SCALE GENOMIC DNA]</scope>
    <source>
        <strain evidence="1 2">DSM 27399</strain>
    </source>
</reference>
<evidence type="ECO:0008006" key="3">
    <source>
        <dbReference type="Google" id="ProtNLM"/>
    </source>
</evidence>